<keyword evidence="2 4" id="KW-0378">Hydrolase</keyword>
<dbReference type="Proteomes" id="UP001365128">
    <property type="component" value="Unassembled WGS sequence"/>
</dbReference>
<dbReference type="PANTHER" id="PTHR13832:SF589">
    <property type="entry name" value="[PYRUVATE DEHYDROGENASE [ACETYL-TRANSFERRING]]-PHOSPHATASE 2, MITOCHONDRIAL"/>
    <property type="match status" value="1"/>
</dbReference>
<feature type="region of interest" description="Disordered" evidence="5">
    <location>
        <begin position="54"/>
        <end position="85"/>
    </location>
</feature>
<dbReference type="CDD" id="cd00143">
    <property type="entry name" value="PP2Cc"/>
    <property type="match status" value="1"/>
</dbReference>
<sequence length="601" mass="65509">MWTKPIRIPRATTIPGRRRSTITSFSSSSSSSSVILRPQRRLFHDYFVTHLPSSSLHPDSRSSVGPGHKLPRDKSIPHNVSDSDRSPAAMALLGTQREMTVVRIPLKSAKHHFGVTLSRGTRPYNEDAFQAGTIEIPAFAKRQPISLTTSTKDKPGGNTSDKATGDPQVFYFAVFDGHGGSECSDFLRERLHEYLEDAARKFELKSSLHKDGVTLKQDDPQPVQSYETSQSKKESLDAVKTDKSSDSNPTKIPDIGAGEKPPSASKDGEPPLDGVDSMTQSGNIQKAEDLERSLIISWKQLVGGYFKRFKPEFFSTSAGGKGHSLGQAGGEGVGVETVLTWSFLKADFDFVSAQVNKAEEDPVSSDRAINEQDILDRPSAVHKKIGGPKRFKGGSTASLAMISTASPAPYWGPSSHCTIVTAHVGDTRILLCETATGRAVPLTSNHHPSLPSEAERLRRYAATFVTDSFGEERITGLANTRAFGDMASKRVGVSAEPEIRRIELSPAEYSFMVMVSDGVSGPLSDQEIVDIVKEARTPEQASRDLVSFATETSRDADNATGLVVRLGGWERRSEGGLGSLGTKELRDWRKREAEDPRKGRR</sequence>
<keyword evidence="1" id="KW-0479">Metal-binding</keyword>
<gene>
    <name evidence="7" type="ORF">IWX46DRAFT_204223</name>
</gene>
<proteinExistence type="inferred from homology"/>
<evidence type="ECO:0000256" key="1">
    <source>
        <dbReference type="ARBA" id="ARBA00022723"/>
    </source>
</evidence>
<comment type="caution">
    <text evidence="7">The sequence shown here is derived from an EMBL/GenBank/DDBJ whole genome shotgun (WGS) entry which is preliminary data.</text>
</comment>
<evidence type="ECO:0000259" key="6">
    <source>
        <dbReference type="PROSITE" id="PS51746"/>
    </source>
</evidence>
<evidence type="ECO:0000256" key="5">
    <source>
        <dbReference type="SAM" id="MobiDB-lite"/>
    </source>
</evidence>
<dbReference type="EMBL" id="JBBPDW010000028">
    <property type="protein sequence ID" value="KAK7539190.1"/>
    <property type="molecule type" value="Genomic_DNA"/>
</dbReference>
<feature type="compositionally biased region" description="Basic and acidic residues" evidence="5">
    <location>
        <begin position="230"/>
        <end position="245"/>
    </location>
</feature>
<organism evidence="7 8">
    <name type="scientific">Phyllosticta citricarpa</name>
    <dbReference type="NCBI Taxonomy" id="55181"/>
    <lineage>
        <taxon>Eukaryota</taxon>
        <taxon>Fungi</taxon>
        <taxon>Dikarya</taxon>
        <taxon>Ascomycota</taxon>
        <taxon>Pezizomycotina</taxon>
        <taxon>Dothideomycetes</taxon>
        <taxon>Dothideomycetes incertae sedis</taxon>
        <taxon>Botryosphaeriales</taxon>
        <taxon>Phyllostictaceae</taxon>
        <taxon>Phyllosticta</taxon>
    </lineage>
</organism>
<keyword evidence="8" id="KW-1185">Reference proteome</keyword>
<evidence type="ECO:0000256" key="4">
    <source>
        <dbReference type="RuleBase" id="RU003465"/>
    </source>
</evidence>
<protein>
    <submittedName>
        <fullName evidence="7">Protein phosphatase-like protein 2c</fullName>
    </submittedName>
</protein>
<dbReference type="InterPro" id="IPR015655">
    <property type="entry name" value="PP2C"/>
</dbReference>
<dbReference type="PROSITE" id="PS01032">
    <property type="entry name" value="PPM_1"/>
    <property type="match status" value="1"/>
</dbReference>
<feature type="compositionally biased region" description="Basic and acidic residues" evidence="5">
    <location>
        <begin position="70"/>
        <end position="85"/>
    </location>
</feature>
<feature type="region of interest" description="Disordered" evidence="5">
    <location>
        <begin position="145"/>
        <end position="165"/>
    </location>
</feature>
<dbReference type="PROSITE" id="PS51746">
    <property type="entry name" value="PPM_2"/>
    <property type="match status" value="1"/>
</dbReference>
<evidence type="ECO:0000313" key="7">
    <source>
        <dbReference type="EMBL" id="KAK7539190.1"/>
    </source>
</evidence>
<keyword evidence="3 4" id="KW-0904">Protein phosphatase</keyword>
<comment type="similarity">
    <text evidence="4">Belongs to the PP2C family.</text>
</comment>
<dbReference type="InterPro" id="IPR036457">
    <property type="entry name" value="PPM-type-like_dom_sf"/>
</dbReference>
<feature type="region of interest" description="Disordered" evidence="5">
    <location>
        <begin position="572"/>
        <end position="601"/>
    </location>
</feature>
<feature type="region of interest" description="Disordered" evidence="5">
    <location>
        <begin position="213"/>
        <end position="279"/>
    </location>
</feature>
<feature type="domain" description="PPM-type phosphatase" evidence="6">
    <location>
        <begin position="112"/>
        <end position="566"/>
    </location>
</feature>
<dbReference type="InterPro" id="IPR001932">
    <property type="entry name" value="PPM-type_phosphatase-like_dom"/>
</dbReference>
<name>A0ABR1LYP2_9PEZI</name>
<accession>A0ABR1LYP2</accession>
<evidence type="ECO:0000256" key="3">
    <source>
        <dbReference type="ARBA" id="ARBA00022912"/>
    </source>
</evidence>
<feature type="compositionally biased region" description="Low complexity" evidence="5">
    <location>
        <begin position="54"/>
        <end position="63"/>
    </location>
</feature>
<feature type="compositionally biased region" description="Basic and acidic residues" evidence="5">
    <location>
        <begin position="583"/>
        <end position="601"/>
    </location>
</feature>
<dbReference type="SMART" id="SM00332">
    <property type="entry name" value="PP2Cc"/>
    <property type="match status" value="1"/>
</dbReference>
<dbReference type="SUPFAM" id="SSF81606">
    <property type="entry name" value="PP2C-like"/>
    <property type="match status" value="1"/>
</dbReference>
<dbReference type="PANTHER" id="PTHR13832">
    <property type="entry name" value="PROTEIN PHOSPHATASE 2C"/>
    <property type="match status" value="1"/>
</dbReference>
<feature type="region of interest" description="Disordered" evidence="5">
    <location>
        <begin position="1"/>
        <end position="30"/>
    </location>
</feature>
<dbReference type="Pfam" id="PF00481">
    <property type="entry name" value="PP2C"/>
    <property type="match status" value="1"/>
</dbReference>
<dbReference type="InterPro" id="IPR000222">
    <property type="entry name" value="PP2C_BS"/>
</dbReference>
<dbReference type="Gene3D" id="3.60.40.10">
    <property type="entry name" value="PPM-type phosphatase domain"/>
    <property type="match status" value="2"/>
</dbReference>
<evidence type="ECO:0000256" key="2">
    <source>
        <dbReference type="ARBA" id="ARBA00022801"/>
    </source>
</evidence>
<evidence type="ECO:0000313" key="8">
    <source>
        <dbReference type="Proteomes" id="UP001365128"/>
    </source>
</evidence>
<reference evidence="7 8" key="1">
    <citation type="submission" date="2024-04" db="EMBL/GenBank/DDBJ databases">
        <title>Phyllosticta paracitricarpa is synonymous to the EU quarantine fungus P. citricarpa based on phylogenomic analyses.</title>
        <authorList>
            <consortium name="Lawrence Berkeley National Laboratory"/>
            <person name="Van Ingen-Buijs V.A."/>
            <person name="Van Westerhoven A.C."/>
            <person name="Haridas S."/>
            <person name="Skiadas P."/>
            <person name="Martin F."/>
            <person name="Groenewald J.Z."/>
            <person name="Crous P.W."/>
            <person name="Seidl M.F."/>
        </authorList>
    </citation>
    <scope>NUCLEOTIDE SEQUENCE [LARGE SCALE GENOMIC DNA]</scope>
    <source>
        <strain evidence="7 8">CBS 122670</strain>
    </source>
</reference>